<feature type="region of interest" description="Disordered" evidence="9">
    <location>
        <begin position="158"/>
        <end position="251"/>
    </location>
</feature>
<keyword evidence="5" id="KW-0963">Cytoplasm</keyword>
<organism evidence="12 13">
    <name type="scientific">Terfezia boudieri ATCC MYA-4762</name>
    <dbReference type="NCBI Taxonomy" id="1051890"/>
    <lineage>
        <taxon>Eukaryota</taxon>
        <taxon>Fungi</taxon>
        <taxon>Dikarya</taxon>
        <taxon>Ascomycota</taxon>
        <taxon>Pezizomycotina</taxon>
        <taxon>Pezizomycetes</taxon>
        <taxon>Pezizales</taxon>
        <taxon>Pezizaceae</taxon>
        <taxon>Terfezia</taxon>
    </lineage>
</organism>
<dbReference type="EMBL" id="ML121582">
    <property type="protein sequence ID" value="RPB19864.1"/>
    <property type="molecule type" value="Genomic_DNA"/>
</dbReference>
<dbReference type="GO" id="GO:0005771">
    <property type="term" value="C:multivesicular body"/>
    <property type="evidence" value="ECO:0007669"/>
    <property type="project" value="TreeGrafter"/>
</dbReference>
<evidence type="ECO:0000256" key="2">
    <source>
        <dbReference type="ARBA" id="ARBA00004496"/>
    </source>
</evidence>
<dbReference type="Pfam" id="PF04652">
    <property type="entry name" value="Vta1"/>
    <property type="match status" value="1"/>
</dbReference>
<feature type="domain" description="Vta1/callose synthase N-terminal" evidence="10">
    <location>
        <begin position="13"/>
        <end position="155"/>
    </location>
</feature>
<keyword evidence="13" id="KW-1185">Reference proteome</keyword>
<gene>
    <name evidence="12" type="ORF">L211DRAFT_793443</name>
</gene>
<keyword evidence="6" id="KW-0967">Endosome</keyword>
<comment type="subcellular location">
    <subcellularLocation>
        <location evidence="2">Cytoplasm</location>
    </subcellularLocation>
    <subcellularLocation>
        <location evidence="1">Endosome membrane</location>
        <topology evidence="1">Peripheral membrane protein</topology>
    </subcellularLocation>
</comment>
<dbReference type="Gene3D" id="1.25.40.270">
    <property type="entry name" value="Vacuolar protein sorting-associated protein vta1"/>
    <property type="match status" value="1"/>
</dbReference>
<feature type="compositionally biased region" description="Polar residues" evidence="9">
    <location>
        <begin position="207"/>
        <end position="233"/>
    </location>
</feature>
<comment type="similarity">
    <text evidence="3">Belongs to the VTA1 family.</text>
</comment>
<dbReference type="Pfam" id="PF18097">
    <property type="entry name" value="Vta1_C"/>
    <property type="match status" value="1"/>
</dbReference>
<evidence type="ECO:0000256" key="7">
    <source>
        <dbReference type="ARBA" id="ARBA00022927"/>
    </source>
</evidence>
<accession>A0A3N4LAE3</accession>
<feature type="compositionally biased region" description="Polar residues" evidence="9">
    <location>
        <begin position="263"/>
        <end position="276"/>
    </location>
</feature>
<feature type="compositionally biased region" description="Low complexity" evidence="9">
    <location>
        <begin position="355"/>
        <end position="381"/>
    </location>
</feature>
<dbReference type="Proteomes" id="UP000267821">
    <property type="component" value="Unassembled WGS sequence"/>
</dbReference>
<evidence type="ECO:0000256" key="6">
    <source>
        <dbReference type="ARBA" id="ARBA00022753"/>
    </source>
</evidence>
<evidence type="ECO:0000256" key="5">
    <source>
        <dbReference type="ARBA" id="ARBA00022490"/>
    </source>
</evidence>
<feature type="compositionally biased region" description="Pro residues" evidence="9">
    <location>
        <begin position="312"/>
        <end position="327"/>
    </location>
</feature>
<dbReference type="GO" id="GO:0015031">
    <property type="term" value="P:protein transport"/>
    <property type="evidence" value="ECO:0007669"/>
    <property type="project" value="UniProtKB-KW"/>
</dbReference>
<dbReference type="InterPro" id="IPR044538">
    <property type="entry name" value="Vta1-like"/>
</dbReference>
<evidence type="ECO:0000313" key="13">
    <source>
        <dbReference type="Proteomes" id="UP000267821"/>
    </source>
</evidence>
<dbReference type="STRING" id="1051890.A0A3N4LAE3"/>
<dbReference type="Gene3D" id="1.20.5.420">
    <property type="entry name" value="Immunoglobulin FC, subunit C"/>
    <property type="match status" value="1"/>
</dbReference>
<dbReference type="PANTHER" id="PTHR46009">
    <property type="entry name" value="VACUOLAR PROTEIN SORTING-ASSOCIATED PROTEIN VTA1 HOMOLOG"/>
    <property type="match status" value="1"/>
</dbReference>
<dbReference type="InterPro" id="IPR039431">
    <property type="entry name" value="Vta1/CALS_N"/>
</dbReference>
<dbReference type="PANTHER" id="PTHR46009:SF1">
    <property type="entry name" value="VACUOLAR PROTEIN SORTING-ASSOCIATED PROTEIN VTA1 HOMOLOG"/>
    <property type="match status" value="1"/>
</dbReference>
<dbReference type="GO" id="GO:0010008">
    <property type="term" value="C:endosome membrane"/>
    <property type="evidence" value="ECO:0007669"/>
    <property type="project" value="UniProtKB-SubCell"/>
</dbReference>
<protein>
    <submittedName>
        <fullName evidence="12">DUF605-domain-containing protein</fullName>
    </submittedName>
</protein>
<evidence type="ECO:0000259" key="11">
    <source>
        <dbReference type="Pfam" id="PF18097"/>
    </source>
</evidence>
<keyword evidence="7" id="KW-0653">Protein transport</keyword>
<dbReference type="AlphaFoldDB" id="A0A3N4LAE3"/>
<evidence type="ECO:0000256" key="1">
    <source>
        <dbReference type="ARBA" id="ARBA00004481"/>
    </source>
</evidence>
<keyword evidence="8" id="KW-0472">Membrane</keyword>
<evidence type="ECO:0000259" key="10">
    <source>
        <dbReference type="Pfam" id="PF04652"/>
    </source>
</evidence>
<evidence type="ECO:0000313" key="12">
    <source>
        <dbReference type="EMBL" id="RPB19864.1"/>
    </source>
</evidence>
<evidence type="ECO:0000256" key="4">
    <source>
        <dbReference type="ARBA" id="ARBA00022448"/>
    </source>
</evidence>
<dbReference type="GO" id="GO:0032511">
    <property type="term" value="P:late endosome to vacuole transport via multivesicular body sorting pathway"/>
    <property type="evidence" value="ECO:0007669"/>
    <property type="project" value="InterPro"/>
</dbReference>
<feature type="compositionally biased region" description="Pro residues" evidence="9">
    <location>
        <begin position="382"/>
        <end position="406"/>
    </location>
</feature>
<dbReference type="InterPro" id="IPR023175">
    <property type="entry name" value="Vta1/CALS_N_sf"/>
</dbReference>
<dbReference type="InParanoid" id="A0A3N4LAE3"/>
<keyword evidence="4" id="KW-0813">Transport</keyword>
<reference evidence="12 13" key="1">
    <citation type="journal article" date="2018" name="Nat. Ecol. Evol.">
        <title>Pezizomycetes genomes reveal the molecular basis of ectomycorrhizal truffle lifestyle.</title>
        <authorList>
            <person name="Murat C."/>
            <person name="Payen T."/>
            <person name="Noel B."/>
            <person name="Kuo A."/>
            <person name="Morin E."/>
            <person name="Chen J."/>
            <person name="Kohler A."/>
            <person name="Krizsan K."/>
            <person name="Balestrini R."/>
            <person name="Da Silva C."/>
            <person name="Montanini B."/>
            <person name="Hainaut M."/>
            <person name="Levati E."/>
            <person name="Barry K.W."/>
            <person name="Belfiori B."/>
            <person name="Cichocki N."/>
            <person name="Clum A."/>
            <person name="Dockter R.B."/>
            <person name="Fauchery L."/>
            <person name="Guy J."/>
            <person name="Iotti M."/>
            <person name="Le Tacon F."/>
            <person name="Lindquist E.A."/>
            <person name="Lipzen A."/>
            <person name="Malagnac F."/>
            <person name="Mello A."/>
            <person name="Molinier V."/>
            <person name="Miyauchi S."/>
            <person name="Poulain J."/>
            <person name="Riccioni C."/>
            <person name="Rubini A."/>
            <person name="Sitrit Y."/>
            <person name="Splivallo R."/>
            <person name="Traeger S."/>
            <person name="Wang M."/>
            <person name="Zifcakova L."/>
            <person name="Wipf D."/>
            <person name="Zambonelli A."/>
            <person name="Paolocci F."/>
            <person name="Nowrousian M."/>
            <person name="Ottonello S."/>
            <person name="Baldrian P."/>
            <person name="Spatafora J.W."/>
            <person name="Henrissat B."/>
            <person name="Nagy L.G."/>
            <person name="Aury J.M."/>
            <person name="Wincker P."/>
            <person name="Grigoriev I.V."/>
            <person name="Bonfante P."/>
            <person name="Martin F.M."/>
        </authorList>
    </citation>
    <scope>NUCLEOTIDE SEQUENCE [LARGE SCALE GENOMIC DNA]</scope>
    <source>
        <strain evidence="12 13">ATCC MYA-4762</strain>
    </source>
</reference>
<sequence>MPVSKPPAKLKTLVPFITRAHQIEKTDPTIAYWCYYWAVQLVLSGNLHSGDAEATQYATALLDDLEARKERLLPNDAITDDLAAQAYIENFATRVFNNADKALQARKVSRQTADNFLAASTFLELCKIFPNIDPEILSKIKFSKYQASRIIKAFQAGEDPNLPAPEVERSLSPDFNPENKCPTPPPRPTVEDEQDEDSHLPPLPQFHQVSASLPTTTHSLTANPPFPTTSTSDRFPLHHKTHPQNNHTSDSDYFPTIPTVPTHSPFSPDLTTTNTPAGPMSPFHMPARAEAPHHPPPADIIYTTETDDISHLPPPHPQYPYAPPSTQFPPQHFDQSSALHISHSYTPPPPPPSIPYGAPSTPHEYYSTSPPTSVPVHTSPPRSAPQPQLPPQPQPQPQYYHPPKPAPQESLVDEESITKAQKHAKFAISALNYDDIPTAVKELRAALKILGAS</sequence>
<evidence type="ECO:0000256" key="3">
    <source>
        <dbReference type="ARBA" id="ARBA00007895"/>
    </source>
</evidence>
<evidence type="ECO:0000256" key="8">
    <source>
        <dbReference type="ARBA" id="ARBA00023136"/>
    </source>
</evidence>
<evidence type="ECO:0000256" key="9">
    <source>
        <dbReference type="SAM" id="MobiDB-lite"/>
    </source>
</evidence>
<feature type="region of interest" description="Disordered" evidence="9">
    <location>
        <begin position="263"/>
        <end position="414"/>
    </location>
</feature>
<proteinExistence type="inferred from homology"/>
<name>A0A3N4LAE3_9PEZI</name>
<dbReference type="OrthoDB" id="391137at2759"/>
<dbReference type="InterPro" id="IPR041212">
    <property type="entry name" value="Vta1_C"/>
</dbReference>
<feature type="domain" description="Vta1 C-terminal" evidence="11">
    <location>
        <begin position="414"/>
        <end position="451"/>
    </location>
</feature>